<dbReference type="SUPFAM" id="SSF46689">
    <property type="entry name" value="Homeodomain-like"/>
    <property type="match status" value="2"/>
</dbReference>
<dbReference type="InterPro" id="IPR009057">
    <property type="entry name" value="Homeodomain-like_sf"/>
</dbReference>
<dbReference type="EMBL" id="LTAO01000019">
    <property type="protein sequence ID" value="KYG30485.1"/>
    <property type="molecule type" value="Genomic_DNA"/>
</dbReference>
<dbReference type="Pfam" id="PF12833">
    <property type="entry name" value="HTH_18"/>
    <property type="match status" value="1"/>
</dbReference>
<evidence type="ECO:0000256" key="2">
    <source>
        <dbReference type="ARBA" id="ARBA00023125"/>
    </source>
</evidence>
<keyword evidence="1" id="KW-0805">Transcription regulation</keyword>
<feature type="domain" description="HTH araC/xylS-type" evidence="4">
    <location>
        <begin position="182"/>
        <end position="280"/>
    </location>
</feature>
<dbReference type="GO" id="GO:0043565">
    <property type="term" value="F:sequence-specific DNA binding"/>
    <property type="evidence" value="ECO:0007669"/>
    <property type="project" value="InterPro"/>
</dbReference>
<reference evidence="5" key="1">
    <citation type="submission" date="2016-02" db="EMBL/GenBank/DDBJ databases">
        <title>Genome sequence of Bacillus trypoxylicola KCTC 13244(T).</title>
        <authorList>
            <person name="Jeong H."/>
            <person name="Park S.-H."/>
            <person name="Choi S.-K."/>
        </authorList>
    </citation>
    <scope>NUCLEOTIDE SEQUENCE [LARGE SCALE GENOMIC DNA]</scope>
    <source>
        <strain evidence="5">KCTC 13244</strain>
    </source>
</reference>
<dbReference type="STRING" id="519424.AZF04_19570"/>
<dbReference type="SMART" id="SM00342">
    <property type="entry name" value="HTH_ARAC"/>
    <property type="match status" value="1"/>
</dbReference>
<dbReference type="SUPFAM" id="SSF51215">
    <property type="entry name" value="Regulatory protein AraC"/>
    <property type="match status" value="1"/>
</dbReference>
<organism evidence="5 6">
    <name type="scientific">Alkalihalobacillus trypoxylicola</name>
    <dbReference type="NCBI Taxonomy" id="519424"/>
    <lineage>
        <taxon>Bacteria</taxon>
        <taxon>Bacillati</taxon>
        <taxon>Bacillota</taxon>
        <taxon>Bacilli</taxon>
        <taxon>Bacillales</taxon>
        <taxon>Bacillaceae</taxon>
        <taxon>Alkalihalobacillus</taxon>
    </lineage>
</organism>
<dbReference type="PRINTS" id="PR00032">
    <property type="entry name" value="HTHARAC"/>
</dbReference>
<accession>A0A162DPK6</accession>
<proteinExistence type="predicted"/>
<dbReference type="OrthoDB" id="2237754at2"/>
<dbReference type="InterPro" id="IPR018060">
    <property type="entry name" value="HTH_AraC"/>
</dbReference>
<dbReference type="PANTHER" id="PTHR43280:SF28">
    <property type="entry name" value="HTH-TYPE TRANSCRIPTIONAL ACTIVATOR RHAS"/>
    <property type="match status" value="1"/>
</dbReference>
<dbReference type="AlphaFoldDB" id="A0A162DPK6"/>
<dbReference type="InterPro" id="IPR020449">
    <property type="entry name" value="Tscrpt_reg_AraC-type_HTH"/>
</dbReference>
<keyword evidence="6" id="KW-1185">Reference proteome</keyword>
<evidence type="ECO:0000313" key="5">
    <source>
        <dbReference type="EMBL" id="KYG30485.1"/>
    </source>
</evidence>
<protein>
    <recommendedName>
        <fullName evidence="4">HTH araC/xylS-type domain-containing protein</fullName>
    </recommendedName>
</protein>
<dbReference type="InterPro" id="IPR018062">
    <property type="entry name" value="HTH_AraC-typ_CS"/>
</dbReference>
<dbReference type="InterPro" id="IPR037923">
    <property type="entry name" value="HTH-like"/>
</dbReference>
<sequence>MVKNRPFEIIGFRSKDHYAEPLVHIFSIGMEQQVDSSYSWNGLERKEKDIFIFQYTISGEGKIRVGNNVYSQKKEHGFFVHVPSDHCYFIPEDSNHWEFIFITLTGQVVEQTFQTIYQKMGHASYIPYDNPLIQRLFSIYDQALTHSLDAYQLSGEAYLFLMECLRYIHRFNQDISLPPAINQAKEYIEKNYHMPLSVGDIAEEVGLSKYYLIKQFGESMNGTPIQYLNKVRIKKSIQLLKYSELSIKKIAVKVGFTNDNYFNKVFRKVVGVSPGEFRQHKHTISIDRLIIH</sequence>
<dbReference type="PROSITE" id="PS01124">
    <property type="entry name" value="HTH_ARAC_FAMILY_2"/>
    <property type="match status" value="1"/>
</dbReference>
<dbReference type="Proteomes" id="UP000075806">
    <property type="component" value="Unassembled WGS sequence"/>
</dbReference>
<evidence type="ECO:0000313" key="6">
    <source>
        <dbReference type="Proteomes" id="UP000075806"/>
    </source>
</evidence>
<keyword evidence="2" id="KW-0238">DNA-binding</keyword>
<comment type="caution">
    <text evidence="5">The sequence shown here is derived from an EMBL/GenBank/DDBJ whole genome shotgun (WGS) entry which is preliminary data.</text>
</comment>
<evidence type="ECO:0000256" key="3">
    <source>
        <dbReference type="ARBA" id="ARBA00023163"/>
    </source>
</evidence>
<gene>
    <name evidence="5" type="ORF">AZF04_19570</name>
</gene>
<evidence type="ECO:0000256" key="1">
    <source>
        <dbReference type="ARBA" id="ARBA00023015"/>
    </source>
</evidence>
<dbReference type="RefSeq" id="WP_061948956.1">
    <property type="nucleotide sequence ID" value="NZ_LTAO01000019.1"/>
</dbReference>
<dbReference type="PANTHER" id="PTHR43280">
    <property type="entry name" value="ARAC-FAMILY TRANSCRIPTIONAL REGULATOR"/>
    <property type="match status" value="1"/>
</dbReference>
<dbReference type="GO" id="GO:0003700">
    <property type="term" value="F:DNA-binding transcription factor activity"/>
    <property type="evidence" value="ECO:0007669"/>
    <property type="project" value="InterPro"/>
</dbReference>
<evidence type="ECO:0000259" key="4">
    <source>
        <dbReference type="PROSITE" id="PS01124"/>
    </source>
</evidence>
<dbReference type="Pfam" id="PF02311">
    <property type="entry name" value="AraC_binding"/>
    <property type="match status" value="1"/>
</dbReference>
<dbReference type="PROSITE" id="PS00041">
    <property type="entry name" value="HTH_ARAC_FAMILY_1"/>
    <property type="match status" value="1"/>
</dbReference>
<keyword evidence="3" id="KW-0804">Transcription</keyword>
<dbReference type="InterPro" id="IPR003313">
    <property type="entry name" value="AraC-bd"/>
</dbReference>
<dbReference type="Gene3D" id="1.10.10.60">
    <property type="entry name" value="Homeodomain-like"/>
    <property type="match status" value="2"/>
</dbReference>
<name>A0A162DPK6_9BACI</name>